<evidence type="ECO:0000313" key="2">
    <source>
        <dbReference type="EMBL" id="RZG46260.1"/>
    </source>
</evidence>
<keyword evidence="3" id="KW-1185">Reference proteome</keyword>
<evidence type="ECO:0000256" key="1">
    <source>
        <dbReference type="SAM" id="SignalP"/>
    </source>
</evidence>
<protein>
    <recommendedName>
        <fullName evidence="4">DUF3298 domain-containing protein</fullName>
    </recommendedName>
</protein>
<gene>
    <name evidence="2" type="ORF">EXU28_09380</name>
</gene>
<organism evidence="2 3">
    <name type="scientific">Acinetobacter wuhouensis</name>
    <dbReference type="NCBI Taxonomy" id="1879050"/>
    <lineage>
        <taxon>Bacteria</taxon>
        <taxon>Pseudomonadati</taxon>
        <taxon>Pseudomonadota</taxon>
        <taxon>Gammaproteobacteria</taxon>
        <taxon>Moraxellales</taxon>
        <taxon>Moraxellaceae</taxon>
        <taxon>Acinetobacter</taxon>
    </lineage>
</organism>
<keyword evidence="1" id="KW-0732">Signal</keyword>
<dbReference type="RefSeq" id="WP_130168515.1">
    <property type="nucleotide sequence ID" value="NZ_SGSQ01000013.1"/>
</dbReference>
<feature type="signal peptide" evidence="1">
    <location>
        <begin position="1"/>
        <end position="17"/>
    </location>
</feature>
<dbReference type="AlphaFoldDB" id="A0A4Q7AIP1"/>
<accession>A0A4Q7AIP1</accession>
<sequence>MKNIILLTLLISTNLYAESIFTTHSVPKKFSSFTGNIPYIQGKGFEKINQQIQQQLLQDEGVPIDFESDKIYQDHDYLSIRVNQEISGGRTYYRSRYFVIDLKNKKLMTLDQIIKKYQLSATNISRQIGEELEPCILPKTPITEECNSADLQYLYRDYAEDPHTIDLKNADGFYLKKNILGISFDAGVYSVPFEFDLKTKKIQ</sequence>
<reference evidence="2 3" key="1">
    <citation type="submission" date="2019-02" db="EMBL/GenBank/DDBJ databases">
        <title>The Batch Genome Submission of Acinetobacter spp. strains.</title>
        <authorList>
            <person name="Qin J."/>
            <person name="Hu Y."/>
            <person name="Ye H."/>
            <person name="Wei L."/>
            <person name="Feng Y."/>
            <person name="Zong Z."/>
        </authorList>
    </citation>
    <scope>NUCLEOTIDE SEQUENCE [LARGE SCALE GENOMIC DNA]</scope>
    <source>
        <strain evidence="2 3">WCHAW060049</strain>
    </source>
</reference>
<evidence type="ECO:0008006" key="4">
    <source>
        <dbReference type="Google" id="ProtNLM"/>
    </source>
</evidence>
<dbReference type="EMBL" id="SGSQ01000013">
    <property type="protein sequence ID" value="RZG46260.1"/>
    <property type="molecule type" value="Genomic_DNA"/>
</dbReference>
<feature type="chain" id="PRO_5020562988" description="DUF3298 domain-containing protein" evidence="1">
    <location>
        <begin position="18"/>
        <end position="203"/>
    </location>
</feature>
<dbReference type="Proteomes" id="UP000293863">
    <property type="component" value="Unassembled WGS sequence"/>
</dbReference>
<comment type="caution">
    <text evidence="2">The sequence shown here is derived from an EMBL/GenBank/DDBJ whole genome shotgun (WGS) entry which is preliminary data.</text>
</comment>
<evidence type="ECO:0000313" key="3">
    <source>
        <dbReference type="Proteomes" id="UP000293863"/>
    </source>
</evidence>
<proteinExistence type="predicted"/>
<name>A0A4Q7AIP1_9GAMM</name>